<proteinExistence type="predicted"/>
<keyword evidence="2" id="KW-1185">Reference proteome</keyword>
<accession>A0A8H3J3N1</accession>
<organism evidence="1 2">
    <name type="scientific">Imshaugia aleurites</name>
    <dbReference type="NCBI Taxonomy" id="172621"/>
    <lineage>
        <taxon>Eukaryota</taxon>
        <taxon>Fungi</taxon>
        <taxon>Dikarya</taxon>
        <taxon>Ascomycota</taxon>
        <taxon>Pezizomycotina</taxon>
        <taxon>Lecanoromycetes</taxon>
        <taxon>OSLEUM clade</taxon>
        <taxon>Lecanoromycetidae</taxon>
        <taxon>Lecanorales</taxon>
        <taxon>Lecanorineae</taxon>
        <taxon>Parmeliaceae</taxon>
        <taxon>Imshaugia</taxon>
    </lineage>
</organism>
<gene>
    <name evidence="1" type="ORF">IMSHALPRED_001764</name>
</gene>
<evidence type="ECO:0000313" key="1">
    <source>
        <dbReference type="EMBL" id="CAF9940132.1"/>
    </source>
</evidence>
<evidence type="ECO:0000313" key="2">
    <source>
        <dbReference type="Proteomes" id="UP000664534"/>
    </source>
</evidence>
<dbReference type="EMBL" id="CAJPDT010000127">
    <property type="protein sequence ID" value="CAF9940132.1"/>
    <property type="molecule type" value="Genomic_DNA"/>
</dbReference>
<dbReference type="AlphaFoldDB" id="A0A8H3J3N1"/>
<reference evidence="1" key="1">
    <citation type="submission" date="2021-03" db="EMBL/GenBank/DDBJ databases">
        <authorList>
            <person name="Tagirdzhanova G."/>
        </authorList>
    </citation>
    <scope>NUCLEOTIDE SEQUENCE</scope>
</reference>
<protein>
    <submittedName>
        <fullName evidence="1">Uncharacterized protein</fullName>
    </submittedName>
</protein>
<name>A0A8H3J3N1_9LECA</name>
<sequence length="189" mass="21257">MGKQSTKLIGIIERIVFRSIINTSSIFVGSIIHRCIFYCSIFYNSIFINSIIHNCFVYSSVIHSSIVHSSIVYSSVVHSGVIHGSIVHSSIVYSSVVHSGVIHGSIVHSNLVFHKDRINSSVIDVFNSETIYDNFLYGLFLDSLVFDDNIAIIQNNLKLNCIIQNILKNIRILGLLHLRSRPLLPHLHI</sequence>
<comment type="caution">
    <text evidence="1">The sequence shown here is derived from an EMBL/GenBank/DDBJ whole genome shotgun (WGS) entry which is preliminary data.</text>
</comment>
<dbReference type="Proteomes" id="UP000664534">
    <property type="component" value="Unassembled WGS sequence"/>
</dbReference>